<accession>F5YBS4</accession>
<protein>
    <submittedName>
        <fullName evidence="2">HesA/MoeB/ThiF family protein</fullName>
    </submittedName>
</protein>
<dbReference type="Pfam" id="PF00899">
    <property type="entry name" value="ThiF"/>
    <property type="match status" value="1"/>
</dbReference>
<dbReference type="RefSeq" id="WP_015712602.1">
    <property type="nucleotide sequence ID" value="NC_015577.1"/>
</dbReference>
<dbReference type="STRING" id="545695.TREAZ_2945"/>
<dbReference type="CDD" id="cd00755">
    <property type="entry name" value="YgdL_like"/>
    <property type="match status" value="1"/>
</dbReference>
<keyword evidence="3" id="KW-1185">Reference proteome</keyword>
<evidence type="ECO:0000259" key="1">
    <source>
        <dbReference type="Pfam" id="PF00899"/>
    </source>
</evidence>
<sequence>MVINPSFQRLALLTGLDTAKAIARTKVMVFGVGGVGSWCAEALVRSGIGSVTIIDSDTVCVTNINRQVQATSSTVGQMKTEVLEKRLKEINPGCEIISIPKVFSRQDRSLEETAEAYGIGNADYIIDAIDSLTNKLDLIETTAVTGVKLFSSMGMAQKLDPTRLKTADVWETEGCPLARLVRQGLRKRGFEGHFITVFSAEQLPQKNEIPVVCGSGKCLCPERDRSDPNAPVEWCSSKKIINGSAVPVTASAGMILASLVIRDVYDRFANTETP</sequence>
<dbReference type="HOGENOM" id="CLU_013325_4_1_12"/>
<dbReference type="KEGG" id="taz:TREAZ_2945"/>
<dbReference type="PANTHER" id="PTHR43267">
    <property type="entry name" value="TRNA THREONYLCARBAMOYLADENOSINE DEHYDRATASE"/>
    <property type="match status" value="1"/>
</dbReference>
<dbReference type="Proteomes" id="UP000009222">
    <property type="component" value="Chromosome"/>
</dbReference>
<dbReference type="InterPro" id="IPR035985">
    <property type="entry name" value="Ubiquitin-activating_enz"/>
</dbReference>
<dbReference type="PANTHER" id="PTHR43267:SF1">
    <property type="entry name" value="TRNA THREONYLCARBAMOYLADENOSINE DEHYDRATASE"/>
    <property type="match status" value="1"/>
</dbReference>
<dbReference type="InParanoid" id="F5YBS4"/>
<dbReference type="GO" id="GO:0008641">
    <property type="term" value="F:ubiquitin-like modifier activating enzyme activity"/>
    <property type="evidence" value="ECO:0007669"/>
    <property type="project" value="InterPro"/>
</dbReference>
<dbReference type="GO" id="GO:0061503">
    <property type="term" value="F:tRNA threonylcarbamoyladenosine dehydratase"/>
    <property type="evidence" value="ECO:0007669"/>
    <property type="project" value="TreeGrafter"/>
</dbReference>
<dbReference type="eggNOG" id="COG1179">
    <property type="taxonomic scope" value="Bacteria"/>
</dbReference>
<name>F5YBS4_LEAAZ</name>
<evidence type="ECO:0000313" key="3">
    <source>
        <dbReference type="Proteomes" id="UP000009222"/>
    </source>
</evidence>
<organism evidence="2 3">
    <name type="scientific">Leadbettera azotonutricia (strain ATCC BAA-888 / DSM 13862 / ZAS-9)</name>
    <name type="common">Treponema azotonutricium</name>
    <dbReference type="NCBI Taxonomy" id="545695"/>
    <lineage>
        <taxon>Bacteria</taxon>
        <taxon>Pseudomonadati</taxon>
        <taxon>Spirochaetota</taxon>
        <taxon>Spirochaetia</taxon>
        <taxon>Spirochaetales</taxon>
        <taxon>Breznakiellaceae</taxon>
        <taxon>Leadbettera</taxon>
    </lineage>
</organism>
<dbReference type="OrthoDB" id="9804150at2"/>
<dbReference type="FunCoup" id="F5YBS4">
    <property type="interactions" value="62"/>
</dbReference>
<gene>
    <name evidence="2" type="ordered locus">TREAZ_2945</name>
</gene>
<dbReference type="Gene3D" id="3.40.50.720">
    <property type="entry name" value="NAD(P)-binding Rossmann-like Domain"/>
    <property type="match status" value="1"/>
</dbReference>
<dbReference type="InterPro" id="IPR000594">
    <property type="entry name" value="ThiF_NAD_FAD-bd"/>
</dbReference>
<proteinExistence type="predicted"/>
<dbReference type="AlphaFoldDB" id="F5YBS4"/>
<evidence type="ECO:0000313" key="2">
    <source>
        <dbReference type="EMBL" id="AEF81021.1"/>
    </source>
</evidence>
<feature type="domain" description="THIF-type NAD/FAD binding fold" evidence="1">
    <location>
        <begin position="12"/>
        <end position="259"/>
    </location>
</feature>
<dbReference type="InterPro" id="IPR045886">
    <property type="entry name" value="ThiF/MoeB/HesA"/>
</dbReference>
<reference evidence="2 3" key="2">
    <citation type="journal article" date="2011" name="ISME J.">
        <title>RNA-seq reveals cooperative metabolic interactions between two termite-gut spirochete species in co-culture.</title>
        <authorList>
            <person name="Rosenthal A.Z."/>
            <person name="Matson E.G."/>
            <person name="Eldar A."/>
            <person name="Leadbetter J.R."/>
        </authorList>
    </citation>
    <scope>NUCLEOTIDE SEQUENCE [LARGE SCALE GENOMIC DNA]</scope>
    <source>
        <strain evidence="3">ATCC BAA-888 / DSM 13862 / ZAS-9</strain>
    </source>
</reference>
<dbReference type="GO" id="GO:0061504">
    <property type="term" value="P:cyclic threonylcarbamoyladenosine biosynthetic process"/>
    <property type="evidence" value="ECO:0007669"/>
    <property type="project" value="TreeGrafter"/>
</dbReference>
<dbReference type="EMBL" id="CP001841">
    <property type="protein sequence ID" value="AEF81021.1"/>
    <property type="molecule type" value="Genomic_DNA"/>
</dbReference>
<reference evidence="3" key="1">
    <citation type="submission" date="2009-12" db="EMBL/GenBank/DDBJ databases">
        <title>Complete sequence of Treponema azotonutricium strain ZAS-9.</title>
        <authorList>
            <person name="Tetu S.G."/>
            <person name="Matson E."/>
            <person name="Ren Q."/>
            <person name="Seshadri R."/>
            <person name="Elbourne L."/>
            <person name="Hassan K.A."/>
            <person name="Durkin A."/>
            <person name="Radune D."/>
            <person name="Mohamoud Y."/>
            <person name="Shay R."/>
            <person name="Jin S."/>
            <person name="Zhang X."/>
            <person name="Lucey K."/>
            <person name="Ballor N.R."/>
            <person name="Ottesen E."/>
            <person name="Rosenthal R."/>
            <person name="Allen A."/>
            <person name="Leadbetter J.R."/>
            <person name="Paulsen I.T."/>
        </authorList>
    </citation>
    <scope>NUCLEOTIDE SEQUENCE [LARGE SCALE GENOMIC DNA]</scope>
    <source>
        <strain evidence="3">ATCC BAA-888 / DSM 13862 / ZAS-9</strain>
    </source>
</reference>
<dbReference type="SUPFAM" id="SSF69572">
    <property type="entry name" value="Activating enzymes of the ubiquitin-like proteins"/>
    <property type="match status" value="1"/>
</dbReference>